<dbReference type="RefSeq" id="WP_033203395.1">
    <property type="nucleotide sequence ID" value="NZ_LGUP01000202.1"/>
</dbReference>
<proteinExistence type="predicted"/>
<evidence type="ECO:0000313" key="2">
    <source>
        <dbReference type="Proteomes" id="UP000037023"/>
    </source>
</evidence>
<dbReference type="AlphaFoldDB" id="A0A0L8KDE3"/>
<accession>A0A0L8KDE3</accession>
<comment type="caution">
    <text evidence="1">The sequence shown here is derived from an EMBL/GenBank/DDBJ whole genome shotgun (WGS) entry which is preliminary data.</text>
</comment>
<reference evidence="1 2" key="1">
    <citation type="submission" date="2015-06" db="EMBL/GenBank/DDBJ databases">
        <authorList>
            <person name="Hoefler B.C."/>
            <person name="Straight P.D."/>
        </authorList>
    </citation>
    <scope>NUCLEOTIDE SEQUENCE [LARGE SCALE GENOMIC DNA]</scope>
    <source>
        <strain evidence="1 2">NRRL 3427</strain>
    </source>
</reference>
<gene>
    <name evidence="1" type="ORF">ADK34_19410</name>
</gene>
<name>A0A0L8KDE3_STRVR</name>
<protein>
    <submittedName>
        <fullName evidence="1">Uncharacterized protein</fullName>
    </submittedName>
</protein>
<organism evidence="1 2">
    <name type="scientific">Streptomyces viridochromogenes</name>
    <dbReference type="NCBI Taxonomy" id="1938"/>
    <lineage>
        <taxon>Bacteria</taxon>
        <taxon>Bacillati</taxon>
        <taxon>Actinomycetota</taxon>
        <taxon>Actinomycetes</taxon>
        <taxon>Kitasatosporales</taxon>
        <taxon>Streptomycetaceae</taxon>
        <taxon>Streptomyces</taxon>
    </lineage>
</organism>
<dbReference type="EMBL" id="LGUP01000202">
    <property type="protein sequence ID" value="KOG23915.1"/>
    <property type="molecule type" value="Genomic_DNA"/>
</dbReference>
<dbReference type="Proteomes" id="UP000037023">
    <property type="component" value="Unassembled WGS sequence"/>
</dbReference>
<sequence length="69" mass="7584">MHAARPYDSAAAAHEGVAITRELPAEDAFPASRQGFARRIAAAEYLPAAEAVTDPYFRYVQDDIRLGDY</sequence>
<evidence type="ECO:0000313" key="1">
    <source>
        <dbReference type="EMBL" id="KOG23915.1"/>
    </source>
</evidence>
<dbReference type="PATRIC" id="fig|1938.6.peg.4186"/>